<dbReference type="GO" id="GO:0009653">
    <property type="term" value="P:anatomical structure morphogenesis"/>
    <property type="evidence" value="ECO:0007669"/>
    <property type="project" value="UniProtKB-ARBA"/>
</dbReference>
<dbReference type="PANTHER" id="PTHR19134">
    <property type="entry name" value="RECEPTOR-TYPE TYROSINE-PROTEIN PHOSPHATASE"/>
    <property type="match status" value="1"/>
</dbReference>
<name>A0A2M4BES4_9DIPT</name>
<dbReference type="PROSITE" id="PS00383">
    <property type="entry name" value="TYR_PHOSPHATASE_1"/>
    <property type="match status" value="1"/>
</dbReference>
<accession>A0A2M4BES4</accession>
<sequence>MAPWCGWMRKCFHAAYYYLDDPQPCQGSQAGLIDWEGPSDVGGEVRCPVPVADFAKHVAQLHADGDIGFSKEYEAIQGEALNDEYPSENSQHPENKGKNRYLNVIAYDHSRVHLRQVPGQKKHLDYINANFIDGYQKPRAFIGTQGPLPGTFDCFWRMIWEQRVAVIVMITNLVERGRRKCDMYWPKDGTETYGIVQVRLVKEDVMATYTVRTLHIKHLKMKKKKQSQQEKIVYQYHYTNWPDHGTPDHPLPVINFVKKSTTANPPDGGPIVVHCSAGVGRTGTFIVLDAMLKQIEAKGTLNVFGFLRYIRAQRNYLVQTEEQYIFIHDALVEAIDSGETNIKADAIGGLVNHLDYIDGQYKLIISYQPKEINLTSSLKPVNAIKNRSSLVPLEGSRVHLTPKPGVEGSDYINATWLHGFRRLRDFIVTQHPLIETFKDFWQMVWDHNAQTVVLLSSVDNMSFLQFWPNESEPIESDYYRIRLVSETSEGDYIVRSFVIQSIQDDYELNVKMFENPAWPDMNNTRSIFDFVLRVHERCSEYRNGPIVVVDRYGGFQACQFCCISSLAMQLEYDRTANIYTYAKLYHNRRPGIWTSYDDIRQIYRILSYMPPDLGLLRCTELRTEFDDAAMMTATPDLYSKICSNGSINNQLTGGGGAGGGGGGTPDTMGNGTTTHGNAPTMQPPSGATTNNMANAQPVHMTMGGGPPPAGVQGVGVAATATTLQNGGTVIVKMNGEDNDELSVVVATGNHHLNLDHNQS</sequence>
<dbReference type="Pfam" id="PF00102">
    <property type="entry name" value="Y_phosphatase"/>
    <property type="match status" value="2"/>
</dbReference>
<organism evidence="4">
    <name type="scientific">Anopheles marajoara</name>
    <dbReference type="NCBI Taxonomy" id="58244"/>
    <lineage>
        <taxon>Eukaryota</taxon>
        <taxon>Metazoa</taxon>
        <taxon>Ecdysozoa</taxon>
        <taxon>Arthropoda</taxon>
        <taxon>Hexapoda</taxon>
        <taxon>Insecta</taxon>
        <taxon>Pterygota</taxon>
        <taxon>Neoptera</taxon>
        <taxon>Endopterygota</taxon>
        <taxon>Diptera</taxon>
        <taxon>Nematocera</taxon>
        <taxon>Culicoidea</taxon>
        <taxon>Culicidae</taxon>
        <taxon>Anophelinae</taxon>
        <taxon>Anopheles</taxon>
    </lineage>
</organism>
<feature type="compositionally biased region" description="Polar residues" evidence="1">
    <location>
        <begin position="675"/>
        <end position="694"/>
    </location>
</feature>
<feature type="domain" description="Tyrosine specific protein phosphatases" evidence="3">
    <location>
        <begin position="251"/>
        <end position="325"/>
    </location>
</feature>
<dbReference type="InterPro" id="IPR003595">
    <property type="entry name" value="Tyr_Pase_cat"/>
</dbReference>
<dbReference type="GO" id="GO:0048666">
    <property type="term" value="P:neuron development"/>
    <property type="evidence" value="ECO:0007669"/>
    <property type="project" value="UniProtKB-ARBA"/>
</dbReference>
<evidence type="ECO:0000313" key="4">
    <source>
        <dbReference type="EMBL" id="MBW51556.1"/>
    </source>
</evidence>
<feature type="domain" description="Tyrosine-protein phosphatase" evidence="2">
    <location>
        <begin position="69"/>
        <end position="334"/>
    </location>
</feature>
<feature type="compositionally biased region" description="Low complexity" evidence="1">
    <location>
        <begin position="665"/>
        <end position="674"/>
    </location>
</feature>
<dbReference type="FunFam" id="3.90.190.10:FF:000097">
    <property type="entry name" value="Tyrosine-protein phosphatase 99A"/>
    <property type="match status" value="1"/>
</dbReference>
<evidence type="ECO:0000256" key="1">
    <source>
        <dbReference type="SAM" id="MobiDB-lite"/>
    </source>
</evidence>
<proteinExistence type="predicted"/>
<feature type="region of interest" description="Disordered" evidence="1">
    <location>
        <begin position="653"/>
        <end position="709"/>
    </location>
</feature>
<dbReference type="InterPro" id="IPR029021">
    <property type="entry name" value="Prot-tyrosine_phosphatase-like"/>
</dbReference>
<dbReference type="InterPro" id="IPR000242">
    <property type="entry name" value="PTP_cat"/>
</dbReference>
<dbReference type="CDD" id="cd14549">
    <property type="entry name" value="R5-PTPc-1"/>
    <property type="match status" value="1"/>
</dbReference>
<reference evidence="4" key="1">
    <citation type="submission" date="2018-01" db="EMBL/GenBank/DDBJ databases">
        <title>An insight into the sialome of Amazonian anophelines.</title>
        <authorList>
            <person name="Ribeiro J.M."/>
            <person name="Scarpassa V."/>
            <person name="Calvo E."/>
        </authorList>
    </citation>
    <scope>NUCLEOTIDE SEQUENCE</scope>
    <source>
        <tissue evidence="4">Salivary glands</tissue>
    </source>
</reference>
<dbReference type="GO" id="GO:0004725">
    <property type="term" value="F:protein tyrosine phosphatase activity"/>
    <property type="evidence" value="ECO:0007669"/>
    <property type="project" value="InterPro"/>
</dbReference>
<evidence type="ECO:0000259" key="3">
    <source>
        <dbReference type="PROSITE" id="PS50056"/>
    </source>
</evidence>
<dbReference type="EMBL" id="GGFJ01002415">
    <property type="protein sequence ID" value="MBW51556.1"/>
    <property type="molecule type" value="Transcribed_RNA"/>
</dbReference>
<dbReference type="FunFam" id="3.90.190.10:FF:000068">
    <property type="entry name" value="receptor-type tyrosine-protein phosphatase zeta"/>
    <property type="match status" value="1"/>
</dbReference>
<dbReference type="PROSITE" id="PS50056">
    <property type="entry name" value="TYR_PHOSPHATASE_2"/>
    <property type="match status" value="1"/>
</dbReference>
<dbReference type="SMART" id="SM00194">
    <property type="entry name" value="PTPc"/>
    <property type="match status" value="2"/>
</dbReference>
<dbReference type="PANTHER" id="PTHR19134:SF540">
    <property type="entry name" value="TYROSINE-PROTEIN PHOSPHATASE 99A"/>
    <property type="match status" value="1"/>
</dbReference>
<dbReference type="PROSITE" id="PS50055">
    <property type="entry name" value="TYR_PHOSPHATASE_PTP"/>
    <property type="match status" value="2"/>
</dbReference>
<dbReference type="PRINTS" id="PR00700">
    <property type="entry name" value="PRTYPHPHTASE"/>
</dbReference>
<dbReference type="InterPro" id="IPR000387">
    <property type="entry name" value="Tyr_Pase_dom"/>
</dbReference>
<dbReference type="AlphaFoldDB" id="A0A2M4BES4"/>
<feature type="compositionally biased region" description="Gly residues" evidence="1">
    <location>
        <begin position="653"/>
        <end position="664"/>
    </location>
</feature>
<protein>
    <submittedName>
        <fullName evidence="4">Protein tyrosine phosphatase</fullName>
    </submittedName>
</protein>
<dbReference type="SUPFAM" id="SSF52799">
    <property type="entry name" value="(Phosphotyrosine protein) phosphatases II"/>
    <property type="match status" value="2"/>
</dbReference>
<dbReference type="InterPro" id="IPR016130">
    <property type="entry name" value="Tyr_Pase_AS"/>
</dbReference>
<feature type="domain" description="Tyrosine-protein phosphatase" evidence="2">
    <location>
        <begin position="357"/>
        <end position="609"/>
    </location>
</feature>
<dbReference type="Gene3D" id="3.90.190.10">
    <property type="entry name" value="Protein tyrosine phosphatase superfamily"/>
    <property type="match status" value="2"/>
</dbReference>
<evidence type="ECO:0000259" key="2">
    <source>
        <dbReference type="PROSITE" id="PS50055"/>
    </source>
</evidence>
<dbReference type="SMART" id="SM00404">
    <property type="entry name" value="PTPc_motif"/>
    <property type="match status" value="2"/>
</dbReference>
<dbReference type="InterPro" id="IPR050348">
    <property type="entry name" value="Protein-Tyr_Phosphatase"/>
</dbReference>